<evidence type="ECO:0000313" key="5">
    <source>
        <dbReference type="Proteomes" id="UP000466794"/>
    </source>
</evidence>
<feature type="binding site" evidence="3">
    <location>
        <position position="62"/>
    </location>
    <ligand>
        <name>Mg(2+)</name>
        <dbReference type="ChEBI" id="CHEBI:18420"/>
        <label>1</label>
    </ligand>
</feature>
<dbReference type="PANTHER" id="PTHR16222:SF24">
    <property type="entry name" value="ADP-RIBOSYLHYDROLASE ARH3"/>
    <property type="match status" value="1"/>
</dbReference>
<dbReference type="InterPro" id="IPR050792">
    <property type="entry name" value="ADP-ribosylglycohydrolase"/>
</dbReference>
<keyword evidence="5" id="KW-1185">Reference proteome</keyword>
<gene>
    <name evidence="4" type="ORF">GPX89_12375</name>
</gene>
<organism evidence="4 5">
    <name type="scientific">Nocardia terrae</name>
    <dbReference type="NCBI Taxonomy" id="2675851"/>
    <lineage>
        <taxon>Bacteria</taxon>
        <taxon>Bacillati</taxon>
        <taxon>Actinomycetota</taxon>
        <taxon>Actinomycetes</taxon>
        <taxon>Mycobacteriales</taxon>
        <taxon>Nocardiaceae</taxon>
        <taxon>Nocardia</taxon>
    </lineage>
</organism>
<feature type="binding site" evidence="3">
    <location>
        <position position="61"/>
    </location>
    <ligand>
        <name>Mg(2+)</name>
        <dbReference type="ChEBI" id="CHEBI:18420"/>
        <label>1</label>
    </ligand>
</feature>
<dbReference type="RefSeq" id="WP_328601761.1">
    <property type="nucleotide sequence ID" value="NZ_WRPP01000002.1"/>
</dbReference>
<dbReference type="Pfam" id="PF03747">
    <property type="entry name" value="ADP_ribosyl_GH"/>
    <property type="match status" value="1"/>
</dbReference>
<keyword evidence="3" id="KW-0460">Magnesium</keyword>
<dbReference type="Gene3D" id="1.10.4080.10">
    <property type="entry name" value="ADP-ribosylation/Crystallin J1"/>
    <property type="match status" value="1"/>
</dbReference>
<keyword evidence="2 4" id="KW-0378">Hydrolase</keyword>
<feature type="binding site" evidence="3">
    <location>
        <position position="298"/>
    </location>
    <ligand>
        <name>Mg(2+)</name>
        <dbReference type="ChEBI" id="CHEBI:18420"/>
        <label>1</label>
    </ligand>
</feature>
<evidence type="ECO:0000256" key="1">
    <source>
        <dbReference type="ARBA" id="ARBA00010702"/>
    </source>
</evidence>
<proteinExistence type="inferred from homology"/>
<dbReference type="PANTHER" id="PTHR16222">
    <property type="entry name" value="ADP-RIBOSYLGLYCOHYDROLASE"/>
    <property type="match status" value="1"/>
</dbReference>
<protein>
    <submittedName>
        <fullName evidence="4">ADP-ribosylglycohydrolase family protein</fullName>
    </submittedName>
</protein>
<comment type="caution">
    <text evidence="4">The sequence shown here is derived from an EMBL/GenBank/DDBJ whole genome shotgun (WGS) entry which is preliminary data.</text>
</comment>
<dbReference type="GO" id="GO:0016787">
    <property type="term" value="F:hydrolase activity"/>
    <property type="evidence" value="ECO:0007669"/>
    <property type="project" value="UniProtKB-KW"/>
</dbReference>
<dbReference type="Proteomes" id="UP000466794">
    <property type="component" value="Unassembled WGS sequence"/>
</dbReference>
<comment type="cofactor">
    <cofactor evidence="3">
        <name>Mg(2+)</name>
        <dbReference type="ChEBI" id="CHEBI:18420"/>
    </cofactor>
    <text evidence="3">Binds 2 magnesium ions per subunit.</text>
</comment>
<dbReference type="InterPro" id="IPR005502">
    <property type="entry name" value="Ribosyl_crysJ1"/>
</dbReference>
<sequence>MEDYERLFDRVRGAMLGGAIGDALGWPIEFLSLEQIRGRYGAAGVTGYLPMSNPDAPQQITDDTQMTLFTAEGLLRCPDGADPAPVLRRAYLRWRDTQQQNKPAADVDGWLGGHQFLYATRAPGNACLTGLRRQAEEFVPPLEFGEPGPVNPNSKGCGTVMRSAPFGLAGFGADRAFYAAMRCAQLTHGHPTGYLAAGAFAVIMDAVIAGVDLPIAVRDTIVRLAPMPSSAETVTALSAALAIAHLGSPTPERLEQIGAGWCAEDCLAIAVYCALHTYHTGDIRSGLLLAVNHSGDSDSTGAVAGNLIGAIHGLSALPMHWVEVIEGRDELFRVADDLVLNFHYKDRTTLADRYPLDTGLVG</sequence>
<keyword evidence="3" id="KW-0479">Metal-binding</keyword>
<dbReference type="EMBL" id="WRPP01000002">
    <property type="protein sequence ID" value="MVU78038.1"/>
    <property type="molecule type" value="Genomic_DNA"/>
</dbReference>
<evidence type="ECO:0000256" key="2">
    <source>
        <dbReference type="ARBA" id="ARBA00022801"/>
    </source>
</evidence>
<evidence type="ECO:0000256" key="3">
    <source>
        <dbReference type="PIRSR" id="PIRSR605502-1"/>
    </source>
</evidence>
<comment type="similarity">
    <text evidence="1">Belongs to the ADP-ribosylglycohydrolase family.</text>
</comment>
<feature type="binding site" evidence="3">
    <location>
        <position position="296"/>
    </location>
    <ligand>
        <name>Mg(2+)</name>
        <dbReference type="ChEBI" id="CHEBI:18420"/>
        <label>1</label>
    </ligand>
</feature>
<evidence type="ECO:0000313" key="4">
    <source>
        <dbReference type="EMBL" id="MVU78038.1"/>
    </source>
</evidence>
<feature type="binding site" evidence="3">
    <location>
        <position position="299"/>
    </location>
    <ligand>
        <name>Mg(2+)</name>
        <dbReference type="ChEBI" id="CHEBI:18420"/>
        <label>1</label>
    </ligand>
</feature>
<dbReference type="AlphaFoldDB" id="A0A7K1UVZ3"/>
<accession>A0A7K1UVZ3</accession>
<dbReference type="GO" id="GO:0046872">
    <property type="term" value="F:metal ion binding"/>
    <property type="evidence" value="ECO:0007669"/>
    <property type="project" value="UniProtKB-KW"/>
</dbReference>
<feature type="binding site" evidence="3">
    <location>
        <position position="63"/>
    </location>
    <ligand>
        <name>Mg(2+)</name>
        <dbReference type="ChEBI" id="CHEBI:18420"/>
        <label>1</label>
    </ligand>
</feature>
<dbReference type="InterPro" id="IPR036705">
    <property type="entry name" value="Ribosyl_crysJ1_sf"/>
</dbReference>
<name>A0A7K1UVZ3_9NOCA</name>
<reference evidence="4 5" key="1">
    <citation type="submission" date="2019-12" db="EMBL/GenBank/DDBJ databases">
        <title>Nocardia sp. nov. ET3-3 isolated from soil.</title>
        <authorList>
            <person name="Kanchanasin P."/>
            <person name="Tanasupawat S."/>
            <person name="Yuki M."/>
            <person name="Kudo T."/>
        </authorList>
    </citation>
    <scope>NUCLEOTIDE SEQUENCE [LARGE SCALE GENOMIC DNA]</scope>
    <source>
        <strain evidence="4 5">ET3-3</strain>
    </source>
</reference>
<dbReference type="SUPFAM" id="SSF101478">
    <property type="entry name" value="ADP-ribosylglycohydrolase"/>
    <property type="match status" value="1"/>
</dbReference>